<keyword evidence="4" id="KW-1185">Reference proteome</keyword>
<dbReference type="Pfam" id="PF24065">
    <property type="entry name" value="REV3_N"/>
    <property type="match status" value="1"/>
</dbReference>
<dbReference type="PANTHER" id="PTHR45812:SF1">
    <property type="entry name" value="DNA POLYMERASE ZETA CATALYTIC SUBUNIT"/>
    <property type="match status" value="1"/>
</dbReference>
<dbReference type="GO" id="GO:0005634">
    <property type="term" value="C:nucleus"/>
    <property type="evidence" value="ECO:0007669"/>
    <property type="project" value="TreeGrafter"/>
</dbReference>
<dbReference type="GO" id="GO:0003887">
    <property type="term" value="F:DNA-directed DNA polymerase activity"/>
    <property type="evidence" value="ECO:0007669"/>
    <property type="project" value="TreeGrafter"/>
</dbReference>
<dbReference type="GO" id="GO:0016035">
    <property type="term" value="C:zeta DNA polymerase complex"/>
    <property type="evidence" value="ECO:0007669"/>
    <property type="project" value="InterPro"/>
</dbReference>
<dbReference type="EMBL" id="JACGCM010002768">
    <property type="protein sequence ID" value="KAF6135924.1"/>
    <property type="molecule type" value="Genomic_DNA"/>
</dbReference>
<name>A0A7J7L065_9MAGN</name>
<protein>
    <recommendedName>
        <fullName evidence="2">DNA polymerase zeta catalytic subunit N-terminal domain-containing protein</fullName>
    </recommendedName>
</protein>
<dbReference type="OrthoDB" id="2414538at2759"/>
<dbReference type="Gene3D" id="3.30.342.10">
    <property type="entry name" value="DNA Polymerase, chain B, domain 1"/>
    <property type="match status" value="1"/>
</dbReference>
<proteinExistence type="predicted"/>
<evidence type="ECO:0000313" key="3">
    <source>
        <dbReference type="EMBL" id="KAF6135924.1"/>
    </source>
</evidence>
<dbReference type="InterPro" id="IPR056447">
    <property type="entry name" value="REV3_N"/>
</dbReference>
<comment type="caution">
    <text evidence="3">The sequence shown here is derived from an EMBL/GenBank/DDBJ whole genome shotgun (WGS) entry which is preliminary data.</text>
</comment>
<dbReference type="AlphaFoldDB" id="A0A7J7L065"/>
<evidence type="ECO:0000256" key="1">
    <source>
        <dbReference type="SAM" id="MobiDB-lite"/>
    </source>
</evidence>
<feature type="region of interest" description="Disordered" evidence="1">
    <location>
        <begin position="471"/>
        <end position="518"/>
    </location>
</feature>
<sequence length="1107" mass="123443">MENLKSNESIFSIRIVSIDYYMSPPIPDMDICYSSFQGGKVNEVPVIRIFGSTPAGQKSCLHVHRVLPYLYVPCSDISLQTSEEGDAYTRMLSRAIENALKVDNNLYGMGHLHVSKVKFRHPLPDNVFARAVHHKGQLSTSTEKLTRVSADSQADSSVDASLASPIWISSTISKGWIWHIPTEHDASQDLDFYLVKRLSTCDLEGDAIVDEILNQQLKMYSSLSQTRPEVKMVQSLVPIWEEEYERTRKREESLSSDLSSKPSPYFVLKTLLHGNEIEYARLVLCGDAIISSFQNTPLSEAEKFVQSVRSLTDVGNMIEFGEHVNTKHPSEELLESSLEQNEKETVLSDGSLAKQNVDSRALECEHELSQLKPDDKEMLKSGKTEASTSKVTGFVALGLSKWFDSSQVAAVLNTDAETDHNFDISDLLHTPSSDWVSEKANLNYDCQSQQECQDILDSVDNLIACENVTPQVDDGSHGDKHKGHVGASSQVDKGLALTSERKGRKRLRESLPLSSHDNADDVIESASLESKALPRKKVNTLFVDSAANADSSNYGSSEGRKVSLSSMRDLMRRKRHHRVEPSDFQPKRLEFNTSQNDMETVIPTGISLKLRGKDKHTAAYEGISCTESCSSDLFSNVGEVEPERSPVKYVEMTFIKKSPVLECLDEKSNDTSSASAVRGQTFSVNEDKSEGTCNFNSLDVNGRDGDAIPPFFGKEDEVYHNLYDNEDHYIVKDIALGVPIHYQSAGPSFYLLTPVLSPPSVDSVHKWLSPFARKTITGITDTSRESIDSVFLKPPSSKENKCLGPLNKDNGSLNIVKKSSDSVHRIDLFPDASSQENKEILKKETYLWDSKISSKSDSKGSKLKGKERIKKWQDISQFPFPEEKSKLTPLSQKGFRDPASVGNGQQLTLLSMEIQAESRGDLRPNPRIDAINVIALVIQEDNDHVHESYLLLHGSNGELYPSKVMWETRRPSPWKTEVPACVSSAARAKLDFKLVRVSWYQSDLVESDLVAMAEGPNATDPAQVLAQQVGGPSVNPRPLNTRTRLDQLEDKMHALSGIIDQVTTLEERLDGFSDDQAHVGERLVTLEGVVEGIWLLFWIRWLNFPRK</sequence>
<dbReference type="GO" id="GO:0042276">
    <property type="term" value="P:error-prone translesion synthesis"/>
    <property type="evidence" value="ECO:0007669"/>
    <property type="project" value="TreeGrafter"/>
</dbReference>
<dbReference type="InterPro" id="IPR012337">
    <property type="entry name" value="RNaseH-like_sf"/>
</dbReference>
<dbReference type="Proteomes" id="UP000541444">
    <property type="component" value="Unassembled WGS sequence"/>
</dbReference>
<gene>
    <name evidence="3" type="ORF">GIB67_006816</name>
</gene>
<reference evidence="3 4" key="1">
    <citation type="journal article" date="2020" name="IScience">
        <title>Genome Sequencing of the Endangered Kingdonia uniflora (Circaeasteraceae, Ranunculales) Reveals Potential Mechanisms of Evolutionary Specialization.</title>
        <authorList>
            <person name="Sun Y."/>
            <person name="Deng T."/>
            <person name="Zhang A."/>
            <person name="Moore M.J."/>
            <person name="Landis J.B."/>
            <person name="Lin N."/>
            <person name="Zhang H."/>
            <person name="Zhang X."/>
            <person name="Huang J."/>
            <person name="Zhang X."/>
            <person name="Sun H."/>
            <person name="Wang H."/>
        </authorList>
    </citation>
    <scope>NUCLEOTIDE SEQUENCE [LARGE SCALE GENOMIC DNA]</scope>
    <source>
        <strain evidence="3">TB1705</strain>
        <tissue evidence="3">Leaf</tissue>
    </source>
</reference>
<dbReference type="InterPro" id="IPR030559">
    <property type="entry name" value="PolZ_Rev3"/>
</dbReference>
<feature type="domain" description="DNA polymerase zeta catalytic subunit N-terminal" evidence="2">
    <location>
        <begin position="11"/>
        <end position="64"/>
    </location>
</feature>
<evidence type="ECO:0000313" key="4">
    <source>
        <dbReference type="Proteomes" id="UP000541444"/>
    </source>
</evidence>
<dbReference type="GO" id="GO:0000724">
    <property type="term" value="P:double-strand break repair via homologous recombination"/>
    <property type="evidence" value="ECO:0007669"/>
    <property type="project" value="TreeGrafter"/>
</dbReference>
<evidence type="ECO:0000259" key="2">
    <source>
        <dbReference type="Pfam" id="PF24065"/>
    </source>
</evidence>
<dbReference type="PANTHER" id="PTHR45812">
    <property type="entry name" value="DNA POLYMERASE ZETA CATALYTIC SUBUNIT"/>
    <property type="match status" value="1"/>
</dbReference>
<dbReference type="SUPFAM" id="SSF53098">
    <property type="entry name" value="Ribonuclease H-like"/>
    <property type="match status" value="1"/>
</dbReference>
<organism evidence="3 4">
    <name type="scientific">Kingdonia uniflora</name>
    <dbReference type="NCBI Taxonomy" id="39325"/>
    <lineage>
        <taxon>Eukaryota</taxon>
        <taxon>Viridiplantae</taxon>
        <taxon>Streptophyta</taxon>
        <taxon>Embryophyta</taxon>
        <taxon>Tracheophyta</taxon>
        <taxon>Spermatophyta</taxon>
        <taxon>Magnoliopsida</taxon>
        <taxon>Ranunculales</taxon>
        <taxon>Circaeasteraceae</taxon>
        <taxon>Kingdonia</taxon>
    </lineage>
</organism>
<accession>A0A7J7L065</accession>